<keyword evidence="3" id="KW-1185">Reference proteome</keyword>
<evidence type="ECO:0008006" key="4">
    <source>
        <dbReference type="Google" id="ProtNLM"/>
    </source>
</evidence>
<feature type="transmembrane region" description="Helical" evidence="1">
    <location>
        <begin position="33"/>
        <end position="54"/>
    </location>
</feature>
<name>A0AAD2GCY7_9STRA</name>
<organism evidence="2 3">
    <name type="scientific">Cylindrotheca closterium</name>
    <dbReference type="NCBI Taxonomy" id="2856"/>
    <lineage>
        <taxon>Eukaryota</taxon>
        <taxon>Sar</taxon>
        <taxon>Stramenopiles</taxon>
        <taxon>Ochrophyta</taxon>
        <taxon>Bacillariophyta</taxon>
        <taxon>Bacillariophyceae</taxon>
        <taxon>Bacillariophycidae</taxon>
        <taxon>Bacillariales</taxon>
        <taxon>Bacillariaceae</taxon>
        <taxon>Cylindrotheca</taxon>
    </lineage>
</organism>
<proteinExistence type="predicted"/>
<dbReference type="SMART" id="SM00710">
    <property type="entry name" value="PbH1"/>
    <property type="match status" value="4"/>
</dbReference>
<comment type="caution">
    <text evidence="2">The sequence shown here is derived from an EMBL/GenBank/DDBJ whole genome shotgun (WGS) entry which is preliminary data.</text>
</comment>
<keyword evidence="1" id="KW-0472">Membrane</keyword>
<reference evidence="2" key="1">
    <citation type="submission" date="2023-08" db="EMBL/GenBank/DDBJ databases">
        <authorList>
            <person name="Audoor S."/>
            <person name="Bilcke G."/>
        </authorList>
    </citation>
    <scope>NUCLEOTIDE SEQUENCE</scope>
</reference>
<dbReference type="InterPro" id="IPR006626">
    <property type="entry name" value="PbH1"/>
</dbReference>
<dbReference type="Proteomes" id="UP001295423">
    <property type="component" value="Unassembled WGS sequence"/>
</dbReference>
<keyword evidence="1" id="KW-1133">Transmembrane helix</keyword>
<dbReference type="InterPro" id="IPR011050">
    <property type="entry name" value="Pectin_lyase_fold/virulence"/>
</dbReference>
<keyword evidence="1" id="KW-0812">Transmembrane</keyword>
<accession>A0AAD2GCY7</accession>
<evidence type="ECO:0000313" key="3">
    <source>
        <dbReference type="Proteomes" id="UP001295423"/>
    </source>
</evidence>
<sequence length="708" mass="76026">MTEDNNTTIDIEKATLEQKAALEQSEKTPTYTVFYRGCALALLIIVITGIILGVSSTNNDPLKLPQLRPAPATTKLSNSTEAPITGQTTSAPTLGLVITTVPTSAPVKATEAPISQTAPDPPLGLVTTTAPTSAPVEATTAPIPAVMTTPTLPPTSGQLDVQAFIDAKVAQGETHIIIPPGRHYIDPQHNNGKVHLHLQNLQDIVIDGMGEAEIVCTKTTRAITLWGCQNVTLKGLIVDYDPLPFSQGRIESISDDQLKLTVSMIDGYPAADSLKETGKIEIYDSATDELTTPTYYGVTVGMADESGKNVIVTKKPNHVPLSAEKVGDIVVFGSSNIVNPIPHAIFAKDSAGLLFEGVKVYASNMFGFLENDCTSSGYIGSVVDRRLPEDDIKQRGYRRLRSANADAFHSKHAPIGPRFQNIIARYNADDGIAVNGHYHLISNVPSSLDNTIRVIGKNDEVPNLSEGDMVELVKYSGERIENAKIVSFDSETTYALDQAEKDFLGAQTFSGRVKLTNFATKVYTVTLDRAIDVPMGSLIASTNRLGNGFRVEDCIIGPNRARGMLLKASDGVVTGNIVQDTWLAGIMLAPEYSWLEAGSGTNLLIANNTITRAHDVAISVHAEGGDGTVAPAGAHGRIIIEDNRIVDSSMPAIAVTSTSELFLFQNTIEGANNDYVPGWKREDFGRQEDPGRQIYLENVASVRSTFAE</sequence>
<dbReference type="SUPFAM" id="SSF51126">
    <property type="entry name" value="Pectin lyase-like"/>
    <property type="match status" value="1"/>
</dbReference>
<protein>
    <recommendedName>
        <fullName evidence="4">Right handed beta helix domain-containing protein</fullName>
    </recommendedName>
</protein>
<evidence type="ECO:0000256" key="1">
    <source>
        <dbReference type="SAM" id="Phobius"/>
    </source>
</evidence>
<dbReference type="InterPro" id="IPR012334">
    <property type="entry name" value="Pectin_lyas_fold"/>
</dbReference>
<gene>
    <name evidence="2" type="ORF">CYCCA115_LOCUS24021</name>
</gene>
<dbReference type="EMBL" id="CAKOGP040002447">
    <property type="protein sequence ID" value="CAJ1969997.1"/>
    <property type="molecule type" value="Genomic_DNA"/>
</dbReference>
<dbReference type="AlphaFoldDB" id="A0AAD2GCY7"/>
<evidence type="ECO:0000313" key="2">
    <source>
        <dbReference type="EMBL" id="CAJ1969997.1"/>
    </source>
</evidence>
<dbReference type="Gene3D" id="2.160.20.10">
    <property type="entry name" value="Single-stranded right-handed beta-helix, Pectin lyase-like"/>
    <property type="match status" value="2"/>
</dbReference>